<proteinExistence type="predicted"/>
<reference evidence="1 2" key="1">
    <citation type="submission" date="2023-10" db="EMBL/GenBank/DDBJ databases">
        <title>A novel Glycoside Hydrolase 43-Like Enzyme from Clostrdium boliviensis is an Endo-xylanase, and a Candidate for Xylooligosaccharides Production from Different Xylan Substrates.</title>
        <authorList>
            <person name="Alvarez M.T."/>
            <person name="Rocabado-Villegas L.R."/>
            <person name="Salas-Veizaga D.M."/>
            <person name="Linares-Pasten J.A."/>
            <person name="Gudmundsdottir E.E."/>
            <person name="Hreggvidsson G.O."/>
            <person name="Adlercreutz P."/>
            <person name="Nordberg Karlsson E."/>
        </authorList>
    </citation>
    <scope>NUCLEOTIDE SEQUENCE [LARGE SCALE GENOMIC DNA]</scope>
    <source>
        <strain evidence="1 2">E-1</strain>
    </source>
</reference>
<comment type="caution">
    <text evidence="1">The sequence shown here is derived from an EMBL/GenBank/DDBJ whole genome shotgun (WGS) entry which is preliminary data.</text>
</comment>
<gene>
    <name evidence="1" type="ORF">RZO55_03100</name>
</gene>
<organism evidence="1 2">
    <name type="scientific">Clostridium boliviensis</name>
    <dbReference type="NCBI Taxonomy" id="318465"/>
    <lineage>
        <taxon>Bacteria</taxon>
        <taxon>Bacillati</taxon>
        <taxon>Bacillota</taxon>
        <taxon>Clostridia</taxon>
        <taxon>Eubacteriales</taxon>
        <taxon>Clostridiaceae</taxon>
        <taxon>Clostridium</taxon>
    </lineage>
</organism>
<name>A0ABU4GG21_9CLOT</name>
<sequence>MKKSITNCQCISCGRKELSKNEIGINKKLLGDKIENFYCIECLADYLGVSNEDIYEKIEEFRAEGCKLFE</sequence>
<evidence type="ECO:0000313" key="2">
    <source>
        <dbReference type="Proteomes" id="UP001276854"/>
    </source>
</evidence>
<protein>
    <submittedName>
        <fullName evidence="1">Uncharacterized protein</fullName>
    </submittedName>
</protein>
<dbReference type="RefSeq" id="WP_318062829.1">
    <property type="nucleotide sequence ID" value="NZ_JAWONS010000090.1"/>
</dbReference>
<evidence type="ECO:0000313" key="1">
    <source>
        <dbReference type="EMBL" id="MDW2796565.1"/>
    </source>
</evidence>
<dbReference type="EMBL" id="JAWONS010000090">
    <property type="protein sequence ID" value="MDW2796565.1"/>
    <property type="molecule type" value="Genomic_DNA"/>
</dbReference>
<keyword evidence="2" id="KW-1185">Reference proteome</keyword>
<dbReference type="Proteomes" id="UP001276854">
    <property type="component" value="Unassembled WGS sequence"/>
</dbReference>
<accession>A0ABU4GG21</accession>